<dbReference type="RefSeq" id="WP_155471972.1">
    <property type="nucleotide sequence ID" value="NZ_BMKG01000022.1"/>
</dbReference>
<dbReference type="InterPro" id="IPR050194">
    <property type="entry name" value="Glycosyltransferase_grp1"/>
</dbReference>
<dbReference type="Gene3D" id="3.40.50.2000">
    <property type="entry name" value="Glycogen Phosphorylase B"/>
    <property type="match status" value="2"/>
</dbReference>
<proteinExistence type="predicted"/>
<dbReference type="PANTHER" id="PTHR45947:SF3">
    <property type="entry name" value="SULFOQUINOVOSYL TRANSFERASE SQD2"/>
    <property type="match status" value="1"/>
</dbReference>
<evidence type="ECO:0000313" key="2">
    <source>
        <dbReference type="EMBL" id="GGC16880.1"/>
    </source>
</evidence>
<accession>A0A6I3SZG5</accession>
<protein>
    <submittedName>
        <fullName evidence="3">Glycosyltransferase</fullName>
    </submittedName>
</protein>
<reference evidence="2" key="4">
    <citation type="submission" date="2024-05" db="EMBL/GenBank/DDBJ databases">
        <authorList>
            <person name="Sun Q."/>
            <person name="Zhou Y."/>
        </authorList>
    </citation>
    <scope>NUCLEOTIDE SEQUENCE</scope>
    <source>
        <strain evidence="2">CGMCC 1.15931</strain>
    </source>
</reference>
<evidence type="ECO:0000313" key="4">
    <source>
        <dbReference type="Proteomes" id="UP000430634"/>
    </source>
</evidence>
<dbReference type="Proteomes" id="UP000622638">
    <property type="component" value="Unassembled WGS sequence"/>
</dbReference>
<evidence type="ECO:0000313" key="5">
    <source>
        <dbReference type="Proteomes" id="UP000622638"/>
    </source>
</evidence>
<feature type="domain" description="Glycosyltransferase subfamily 4-like N-terminal" evidence="1">
    <location>
        <begin position="34"/>
        <end position="184"/>
    </location>
</feature>
<gene>
    <name evidence="2" type="ORF">GCM10011572_42750</name>
    <name evidence="3" type="ORF">GM672_18330</name>
</gene>
<evidence type="ECO:0000259" key="1">
    <source>
        <dbReference type="Pfam" id="PF13439"/>
    </source>
</evidence>
<dbReference type="Pfam" id="PF13439">
    <property type="entry name" value="Glyco_transf_4"/>
    <property type="match status" value="1"/>
</dbReference>
<dbReference type="AlphaFoldDB" id="A0A6I3SZG5"/>
<name>A0A6I3SZG5_9BURK</name>
<dbReference type="OrthoDB" id="267270at2"/>
<dbReference type="PANTHER" id="PTHR45947">
    <property type="entry name" value="SULFOQUINOVOSYL TRANSFERASE SQD2"/>
    <property type="match status" value="1"/>
</dbReference>
<dbReference type="GO" id="GO:0016757">
    <property type="term" value="F:glycosyltransferase activity"/>
    <property type="evidence" value="ECO:0007669"/>
    <property type="project" value="UniProtKB-ARBA"/>
</dbReference>
<evidence type="ECO:0000313" key="3">
    <source>
        <dbReference type="EMBL" id="MTV54690.1"/>
    </source>
</evidence>
<dbReference type="SUPFAM" id="SSF53756">
    <property type="entry name" value="UDP-Glycosyltransferase/glycogen phosphorylase"/>
    <property type="match status" value="1"/>
</dbReference>
<dbReference type="Pfam" id="PF13692">
    <property type="entry name" value="Glyco_trans_1_4"/>
    <property type="match status" value="1"/>
</dbReference>
<reference evidence="3 4" key="3">
    <citation type="submission" date="2019-11" db="EMBL/GenBank/DDBJ databases">
        <title>Type strains purchased from KCTC, JCM and DSMZ.</title>
        <authorList>
            <person name="Lu H."/>
        </authorList>
    </citation>
    <scope>NUCLEOTIDE SEQUENCE [LARGE SCALE GENOMIC DNA]</scope>
    <source>
        <strain evidence="3 4">KCTC 52429</strain>
    </source>
</reference>
<organism evidence="3 4">
    <name type="scientific">Pseudoduganella buxea</name>
    <dbReference type="NCBI Taxonomy" id="1949069"/>
    <lineage>
        <taxon>Bacteria</taxon>
        <taxon>Pseudomonadati</taxon>
        <taxon>Pseudomonadota</taxon>
        <taxon>Betaproteobacteria</taxon>
        <taxon>Burkholderiales</taxon>
        <taxon>Oxalobacteraceae</taxon>
        <taxon>Telluria group</taxon>
        <taxon>Pseudoduganella</taxon>
    </lineage>
</organism>
<dbReference type="Proteomes" id="UP000430634">
    <property type="component" value="Unassembled WGS sequence"/>
</dbReference>
<dbReference type="CDD" id="cd03801">
    <property type="entry name" value="GT4_PimA-like"/>
    <property type="match status" value="1"/>
</dbReference>
<reference evidence="5" key="2">
    <citation type="journal article" date="2019" name="Int. J. Syst. Evol. Microbiol.">
        <title>The Global Catalogue of Microorganisms (GCM) 10K type strain sequencing project: providing services to taxonomists for standard genome sequencing and annotation.</title>
        <authorList>
            <consortium name="The Broad Institute Genomics Platform"/>
            <consortium name="The Broad Institute Genome Sequencing Center for Infectious Disease"/>
            <person name="Wu L."/>
            <person name="Ma J."/>
        </authorList>
    </citation>
    <scope>NUCLEOTIDE SEQUENCE [LARGE SCALE GENOMIC DNA]</scope>
    <source>
        <strain evidence="5">CGMCC 1.15931</strain>
    </source>
</reference>
<sequence>MNDAVSAATLSPAPVQAHPALRVGLVGPLPPPSGGMANQTLQLAALLRGEGVDVETVQVNAPYRPAWAGRIKGLRAVVRMVPYLASLWRTAGRVQLFHVMANSGWSWHLFAAPAIWIARLRGKPVVINYRGGEAETFLQRAQNWVRPSLARADAVIVPSGFLEHVFGKFGFATQVVPNIVNLERFTAARAGGAQGKGVRPPGMRLLVARNLEDIYDNATALRTLALVRAQDPAATLVIAGSGPLRAALEAQAVELGLADVVTFTGRVDNAGMADLYRNADIMLNCSLVDNTPNSVLESMACGVPVVSTDVGGVPYLVEHGRTALLVPPGAPRAMADAVLRLAAEPALAAALREAGLTQVQQYTWASVRPRLLAVYRSVLAARATARPVSQP</sequence>
<dbReference type="EMBL" id="BMKG01000022">
    <property type="protein sequence ID" value="GGC16880.1"/>
    <property type="molecule type" value="Genomic_DNA"/>
</dbReference>
<dbReference type="EMBL" id="WNKZ01000058">
    <property type="protein sequence ID" value="MTV54690.1"/>
    <property type="molecule type" value="Genomic_DNA"/>
</dbReference>
<dbReference type="InterPro" id="IPR028098">
    <property type="entry name" value="Glyco_trans_4-like_N"/>
</dbReference>
<comment type="caution">
    <text evidence="3">The sequence shown here is derived from an EMBL/GenBank/DDBJ whole genome shotgun (WGS) entry which is preliminary data.</text>
</comment>
<reference evidence="2" key="1">
    <citation type="journal article" date="2014" name="Int. J. Syst. Evol. Microbiol.">
        <title>Complete genome of a new Firmicutes species belonging to the dominant human colonic microbiota ('Ruminococcus bicirculans') reveals two chromosomes and a selective capacity to utilize plant glucans.</title>
        <authorList>
            <consortium name="NISC Comparative Sequencing Program"/>
            <person name="Wegmann U."/>
            <person name="Louis P."/>
            <person name="Goesmann A."/>
            <person name="Henrissat B."/>
            <person name="Duncan S.H."/>
            <person name="Flint H.J."/>
        </authorList>
    </citation>
    <scope>NUCLEOTIDE SEQUENCE</scope>
    <source>
        <strain evidence="2">CGMCC 1.15931</strain>
    </source>
</reference>
<keyword evidence="5" id="KW-1185">Reference proteome</keyword>
<keyword evidence="3" id="KW-0808">Transferase</keyword>